<evidence type="ECO:0000259" key="10">
    <source>
        <dbReference type="Pfam" id="PF02737"/>
    </source>
</evidence>
<dbReference type="NCBIfam" id="NF006143">
    <property type="entry name" value="PRK08293.1"/>
    <property type="match status" value="1"/>
</dbReference>
<dbReference type="RefSeq" id="WP_154543395.1">
    <property type="nucleotide sequence ID" value="NZ_JAQYQY010000011.1"/>
</dbReference>
<comment type="pathway">
    <text evidence="1">Lipid metabolism; fatty acid beta-oxidation.</text>
</comment>
<dbReference type="PANTHER" id="PTHR43561:SF3">
    <property type="entry name" value="HYDROXYACYL-COENZYME A DEHYDROGENASE, MITOCHONDRIAL"/>
    <property type="match status" value="1"/>
</dbReference>
<keyword evidence="4 11" id="KW-0560">Oxidoreductase</keyword>
<sequence length="305" mass="33763">MSINIQNVAVLGTGVLGSQIIMQNAWAGKNVVAYDISDEILAKLPERWEWLRGHYLKDIPHYSKELFDEAVTRITASTDLKQAVANADLVIEAVPEILDLKKQVWAEVNKAAPEHAIFVTNTSSLRPSDFMEATGRPEHFTTLHFANLVWRNNTGEVMRTPKTSDETFNTVLDFAKSINLVPIPIQKEVPGYLLNSLLIPFLNAAADLWVNGHASPEDIDNTWHVATKSAKSPFEMYDVVGFNVAYNINRARKGEAEGSFAWLLKHQIDKGVTGLASGKGFYLYDKEGNITGPNPDMVSPEAAAK</sequence>
<dbReference type="AlphaFoldDB" id="A0A7K0K0Y2"/>
<keyword evidence="3" id="KW-0276">Fatty acid metabolism</keyword>
<evidence type="ECO:0000256" key="5">
    <source>
        <dbReference type="ARBA" id="ARBA00023027"/>
    </source>
</evidence>
<evidence type="ECO:0000256" key="3">
    <source>
        <dbReference type="ARBA" id="ARBA00022832"/>
    </source>
</evidence>
<dbReference type="Pfam" id="PF00725">
    <property type="entry name" value="3HCDH"/>
    <property type="match status" value="1"/>
</dbReference>
<dbReference type="GO" id="GO:0003857">
    <property type="term" value="F:(3S)-3-hydroxyacyl-CoA dehydrogenase (NAD+) activity"/>
    <property type="evidence" value="ECO:0007669"/>
    <property type="project" value="UniProtKB-EC"/>
</dbReference>
<evidence type="ECO:0000259" key="9">
    <source>
        <dbReference type="Pfam" id="PF00725"/>
    </source>
</evidence>
<dbReference type="InterPro" id="IPR013328">
    <property type="entry name" value="6PGD_dom2"/>
</dbReference>
<evidence type="ECO:0000256" key="1">
    <source>
        <dbReference type="ARBA" id="ARBA00005005"/>
    </source>
</evidence>
<keyword evidence="5" id="KW-0520">NAD</keyword>
<dbReference type="PIRSF" id="PIRSF000105">
    <property type="entry name" value="HCDH"/>
    <property type="match status" value="1"/>
</dbReference>
<evidence type="ECO:0000256" key="2">
    <source>
        <dbReference type="ARBA" id="ARBA00005086"/>
    </source>
</evidence>
<evidence type="ECO:0000313" key="11">
    <source>
        <dbReference type="EMBL" id="MST49078.1"/>
    </source>
</evidence>
<dbReference type="InterPro" id="IPR006176">
    <property type="entry name" value="3-OHacyl-CoA_DH_NAD-bd"/>
</dbReference>
<protein>
    <submittedName>
        <fullName evidence="11">3-hydroxyacyl-CoA dehydrogenase</fullName>
        <ecNumber evidence="11">1.1.1.35</ecNumber>
    </submittedName>
</protein>
<accession>A0A7K0K0Y2</accession>
<evidence type="ECO:0000256" key="8">
    <source>
        <dbReference type="PIRSR" id="PIRSR000105-1"/>
    </source>
</evidence>
<dbReference type="InterPro" id="IPR022694">
    <property type="entry name" value="3-OHacyl-CoA_DH"/>
</dbReference>
<name>A0A7K0K0Y2_9ACTO</name>
<reference evidence="11 12" key="1">
    <citation type="submission" date="2019-08" db="EMBL/GenBank/DDBJ databases">
        <title>In-depth cultivation of the pig gut microbiome towards novel bacterial diversity and tailored functional studies.</title>
        <authorList>
            <person name="Wylensek D."/>
            <person name="Hitch T.C.A."/>
            <person name="Clavel T."/>
        </authorList>
    </citation>
    <scope>NUCLEOTIDE SEQUENCE [LARGE SCALE GENOMIC DNA]</scope>
    <source>
        <strain evidence="11 12">RF-GAM-744-WT-7</strain>
    </source>
</reference>
<dbReference type="GO" id="GO:0070403">
    <property type="term" value="F:NAD+ binding"/>
    <property type="evidence" value="ECO:0007669"/>
    <property type="project" value="InterPro"/>
</dbReference>
<comment type="pathway">
    <text evidence="2">Lipid metabolism; butanoate metabolism.</text>
</comment>
<feature type="domain" description="3-hydroxyacyl-CoA dehydrogenase NAD binding" evidence="10">
    <location>
        <begin position="7"/>
        <end position="187"/>
    </location>
</feature>
<comment type="caution">
    <text evidence="11">The sequence shown here is derived from an EMBL/GenBank/DDBJ whole genome shotgun (WGS) entry which is preliminary data.</text>
</comment>
<keyword evidence="6" id="KW-0443">Lipid metabolism</keyword>
<dbReference type="GO" id="GO:0006635">
    <property type="term" value="P:fatty acid beta-oxidation"/>
    <property type="evidence" value="ECO:0007669"/>
    <property type="project" value="TreeGrafter"/>
</dbReference>
<evidence type="ECO:0000256" key="7">
    <source>
        <dbReference type="ARBA" id="ARBA00049556"/>
    </source>
</evidence>
<dbReference type="InterPro" id="IPR052242">
    <property type="entry name" value="Mito_3-hydroxyacyl-CoA_DH"/>
</dbReference>
<dbReference type="Gene3D" id="1.10.1040.10">
    <property type="entry name" value="N-(1-d-carboxylethyl)-l-norvaline Dehydrogenase, domain 2"/>
    <property type="match status" value="1"/>
</dbReference>
<dbReference type="Pfam" id="PF02737">
    <property type="entry name" value="3HCDH_N"/>
    <property type="match status" value="1"/>
</dbReference>
<evidence type="ECO:0000256" key="6">
    <source>
        <dbReference type="ARBA" id="ARBA00023098"/>
    </source>
</evidence>
<proteinExistence type="predicted"/>
<dbReference type="SUPFAM" id="SSF48179">
    <property type="entry name" value="6-phosphogluconate dehydrogenase C-terminal domain-like"/>
    <property type="match status" value="1"/>
</dbReference>
<dbReference type="InterPro" id="IPR008927">
    <property type="entry name" value="6-PGluconate_DH-like_C_sf"/>
</dbReference>
<dbReference type="Proteomes" id="UP000442535">
    <property type="component" value="Unassembled WGS sequence"/>
</dbReference>
<dbReference type="PANTHER" id="PTHR43561">
    <property type="match status" value="1"/>
</dbReference>
<dbReference type="Gene3D" id="3.40.50.720">
    <property type="entry name" value="NAD(P)-binding Rossmann-like Domain"/>
    <property type="match status" value="1"/>
</dbReference>
<dbReference type="InterPro" id="IPR036291">
    <property type="entry name" value="NAD(P)-bd_dom_sf"/>
</dbReference>
<gene>
    <name evidence="11" type="ORF">FYJ63_02235</name>
</gene>
<dbReference type="SUPFAM" id="SSF51735">
    <property type="entry name" value="NAD(P)-binding Rossmann-fold domains"/>
    <property type="match status" value="1"/>
</dbReference>
<feature type="site" description="Important for catalytic activity" evidence="8">
    <location>
        <position position="144"/>
    </location>
</feature>
<dbReference type="InterPro" id="IPR006108">
    <property type="entry name" value="3HC_DH_C"/>
</dbReference>
<evidence type="ECO:0000256" key="4">
    <source>
        <dbReference type="ARBA" id="ARBA00023002"/>
    </source>
</evidence>
<comment type="catalytic activity">
    <reaction evidence="7">
        <text>a (3S)-3-hydroxyacyl-CoA + NAD(+) = a 3-oxoacyl-CoA + NADH + H(+)</text>
        <dbReference type="Rhea" id="RHEA:22432"/>
        <dbReference type="ChEBI" id="CHEBI:15378"/>
        <dbReference type="ChEBI" id="CHEBI:57318"/>
        <dbReference type="ChEBI" id="CHEBI:57540"/>
        <dbReference type="ChEBI" id="CHEBI:57945"/>
        <dbReference type="ChEBI" id="CHEBI:90726"/>
        <dbReference type="EC" id="1.1.1.35"/>
    </reaction>
</comment>
<keyword evidence="12" id="KW-1185">Reference proteome</keyword>
<dbReference type="EC" id="1.1.1.35" evidence="11"/>
<dbReference type="EMBL" id="VUMY01000003">
    <property type="protein sequence ID" value="MST49078.1"/>
    <property type="molecule type" value="Genomic_DNA"/>
</dbReference>
<evidence type="ECO:0000313" key="12">
    <source>
        <dbReference type="Proteomes" id="UP000442535"/>
    </source>
</evidence>
<organism evidence="11 12">
    <name type="scientific">Mobiluncus porci</name>
    <dbReference type="NCBI Taxonomy" id="2652278"/>
    <lineage>
        <taxon>Bacteria</taxon>
        <taxon>Bacillati</taxon>
        <taxon>Actinomycetota</taxon>
        <taxon>Actinomycetes</taxon>
        <taxon>Actinomycetales</taxon>
        <taxon>Actinomycetaceae</taxon>
        <taxon>Mobiluncus</taxon>
    </lineage>
</organism>
<feature type="domain" description="3-hydroxyacyl-CoA dehydrogenase C-terminal" evidence="9">
    <location>
        <begin position="191"/>
        <end position="284"/>
    </location>
</feature>